<evidence type="ECO:0000313" key="3">
    <source>
        <dbReference type="Proteomes" id="UP000574369"/>
    </source>
</evidence>
<feature type="compositionally biased region" description="Pro residues" evidence="1">
    <location>
        <begin position="1"/>
        <end position="10"/>
    </location>
</feature>
<name>A0ABR6GM06_9BURK</name>
<dbReference type="Proteomes" id="UP000574369">
    <property type="component" value="Unassembled WGS sequence"/>
</dbReference>
<dbReference type="InterPro" id="IPR009003">
    <property type="entry name" value="Peptidase_S1_PA"/>
</dbReference>
<dbReference type="NCBIfam" id="NF041856">
    <property type="entry name" value="CrpP_rel_fam"/>
    <property type="match status" value="1"/>
</dbReference>
<evidence type="ECO:0008006" key="4">
    <source>
        <dbReference type="Google" id="ProtNLM"/>
    </source>
</evidence>
<feature type="region of interest" description="Disordered" evidence="1">
    <location>
        <begin position="1"/>
        <end position="37"/>
    </location>
</feature>
<protein>
    <recommendedName>
        <fullName evidence="4">Serine protease</fullName>
    </recommendedName>
</protein>
<evidence type="ECO:0000256" key="1">
    <source>
        <dbReference type="SAM" id="MobiDB-lite"/>
    </source>
</evidence>
<reference evidence="2 3" key="1">
    <citation type="submission" date="2020-08" db="EMBL/GenBank/DDBJ databases">
        <title>Genomic Encyclopedia of Type Strains, Phase III (KMG-III): the genomes of soil and plant-associated and newly described type strains.</title>
        <authorList>
            <person name="Whitman W."/>
        </authorList>
    </citation>
    <scope>NUCLEOTIDE SEQUENCE [LARGE SCALE GENOMIC DNA]</scope>
    <source>
        <strain evidence="2 3">CECT 7247</strain>
    </source>
</reference>
<dbReference type="InterPro" id="IPR049847">
    <property type="entry name" value="CrpP-rel"/>
</dbReference>
<keyword evidence="3" id="KW-1185">Reference proteome</keyword>
<accession>A0ABR6GM06</accession>
<proteinExistence type="predicted"/>
<dbReference type="RefSeq" id="WP_246409435.1">
    <property type="nucleotide sequence ID" value="NZ_JACHXO010000001.1"/>
</dbReference>
<dbReference type="SUPFAM" id="SSF50494">
    <property type="entry name" value="Trypsin-like serine proteases"/>
    <property type="match status" value="1"/>
</dbReference>
<organism evidence="2 3">
    <name type="scientific">Roseateles terrae</name>
    <dbReference type="NCBI Taxonomy" id="431060"/>
    <lineage>
        <taxon>Bacteria</taxon>
        <taxon>Pseudomonadati</taxon>
        <taxon>Pseudomonadota</taxon>
        <taxon>Betaproteobacteria</taxon>
        <taxon>Burkholderiales</taxon>
        <taxon>Sphaerotilaceae</taxon>
        <taxon>Roseateles</taxon>
    </lineage>
</organism>
<feature type="compositionally biased region" description="Low complexity" evidence="1">
    <location>
        <begin position="11"/>
        <end position="20"/>
    </location>
</feature>
<sequence length="360" mass="38807">MTSDSPPPATPFEEAATTVTLSSPNATPNVRARSKSMVDEHAELQRLGAKAAARGEHALTNPMLDSANQPDATGESSKTWADRRDAWSRGHLAQQTDVPRALVASSAGREPAQDQALFGVTRVMTFHGTLPLTAASGFFFEREGRLFLITSRHVLFDAATGHAPDRIEIELHTDARDLTQIGRLSALLYRDGQAEWIQAQDSGGDVDVAALALDRSALPQGYLVRPFTPLDLPTHGLEVVVGDRLVIPGFPLGFFDTLHHLPVVRQAAVASCYGIRFQGAGYFLTDARMHRGCSGSPVLAPVSDAATGQRWQLLGIHSSRMDMADRNSELDESLGLNCAWYADVLMTLTAAPCPASSRVE</sequence>
<evidence type="ECO:0000313" key="2">
    <source>
        <dbReference type="EMBL" id="MBB3193133.1"/>
    </source>
</evidence>
<comment type="caution">
    <text evidence="2">The sequence shown here is derived from an EMBL/GenBank/DDBJ whole genome shotgun (WGS) entry which is preliminary data.</text>
</comment>
<dbReference type="Pfam" id="PF13365">
    <property type="entry name" value="Trypsin_2"/>
    <property type="match status" value="1"/>
</dbReference>
<dbReference type="Gene3D" id="2.40.10.120">
    <property type="match status" value="1"/>
</dbReference>
<gene>
    <name evidence="2" type="ORF">FHS28_000498</name>
</gene>
<dbReference type="EMBL" id="JACHXO010000001">
    <property type="protein sequence ID" value="MBB3193133.1"/>
    <property type="molecule type" value="Genomic_DNA"/>
</dbReference>